<dbReference type="EMBL" id="REGN01012292">
    <property type="protein sequence ID" value="RMZ96244.1"/>
    <property type="molecule type" value="Genomic_DNA"/>
</dbReference>
<name>A0A3M7PBZ7_BRAPC</name>
<evidence type="ECO:0000313" key="2">
    <source>
        <dbReference type="Proteomes" id="UP000276133"/>
    </source>
</evidence>
<comment type="caution">
    <text evidence="1">The sequence shown here is derived from an EMBL/GenBank/DDBJ whole genome shotgun (WGS) entry which is preliminary data.</text>
</comment>
<reference evidence="1 2" key="1">
    <citation type="journal article" date="2018" name="Sci. Rep.">
        <title>Genomic signatures of local adaptation to the degree of environmental predictability in rotifers.</title>
        <authorList>
            <person name="Franch-Gras L."/>
            <person name="Hahn C."/>
            <person name="Garcia-Roger E.M."/>
            <person name="Carmona M.J."/>
            <person name="Serra M."/>
            <person name="Gomez A."/>
        </authorList>
    </citation>
    <scope>NUCLEOTIDE SEQUENCE [LARGE SCALE GENOMIC DNA]</scope>
    <source>
        <strain evidence="1">HYR1</strain>
    </source>
</reference>
<organism evidence="1 2">
    <name type="scientific">Brachionus plicatilis</name>
    <name type="common">Marine rotifer</name>
    <name type="synonym">Brachionus muelleri</name>
    <dbReference type="NCBI Taxonomy" id="10195"/>
    <lineage>
        <taxon>Eukaryota</taxon>
        <taxon>Metazoa</taxon>
        <taxon>Spiralia</taxon>
        <taxon>Gnathifera</taxon>
        <taxon>Rotifera</taxon>
        <taxon>Eurotatoria</taxon>
        <taxon>Monogononta</taxon>
        <taxon>Pseudotrocha</taxon>
        <taxon>Ploima</taxon>
        <taxon>Brachionidae</taxon>
        <taxon>Brachionus</taxon>
    </lineage>
</organism>
<proteinExistence type="predicted"/>
<keyword evidence="2" id="KW-1185">Reference proteome</keyword>
<dbReference type="Proteomes" id="UP000276133">
    <property type="component" value="Unassembled WGS sequence"/>
</dbReference>
<evidence type="ECO:0000313" key="1">
    <source>
        <dbReference type="EMBL" id="RMZ96244.1"/>
    </source>
</evidence>
<gene>
    <name evidence="1" type="ORF">BpHYR1_025488</name>
</gene>
<dbReference type="AlphaFoldDB" id="A0A3M7PBZ7"/>
<sequence>MCTLILFEQRFWCNVPRFYGTFFNKIIMTFQNFKSTITFSSRQTHTHCSSVTNLNYQNSEKNKNHYSNLFN</sequence>
<accession>A0A3M7PBZ7</accession>
<protein>
    <submittedName>
        <fullName evidence="1">Uncharacterized protein</fullName>
    </submittedName>
</protein>